<evidence type="ECO:0000313" key="3">
    <source>
        <dbReference type="EMBL" id="KAK3283518.1"/>
    </source>
</evidence>
<reference evidence="3 4" key="1">
    <citation type="journal article" date="2015" name="Genome Biol. Evol.">
        <title>Comparative Genomics of a Bacterivorous Green Alga Reveals Evolutionary Causalities and Consequences of Phago-Mixotrophic Mode of Nutrition.</title>
        <authorList>
            <person name="Burns J.A."/>
            <person name="Paasch A."/>
            <person name="Narechania A."/>
            <person name="Kim E."/>
        </authorList>
    </citation>
    <scope>NUCLEOTIDE SEQUENCE [LARGE SCALE GENOMIC DNA]</scope>
    <source>
        <strain evidence="3 4">PLY_AMNH</strain>
    </source>
</reference>
<feature type="region of interest" description="Disordered" evidence="2">
    <location>
        <begin position="272"/>
        <end position="295"/>
    </location>
</feature>
<dbReference type="AlphaFoldDB" id="A0AAE0LFN2"/>
<dbReference type="Proteomes" id="UP001190700">
    <property type="component" value="Unassembled WGS sequence"/>
</dbReference>
<evidence type="ECO:0000313" key="4">
    <source>
        <dbReference type="Proteomes" id="UP001190700"/>
    </source>
</evidence>
<sequence>MSDSESDLDTILRGRDDVDENTRRLRNILTKPGHKFMENVNDNYLNQSGASPGTKMKKRFGSGADVRVAVGLTPLATTQFPDNEAFASSEAEISNLERLQHQAMALQEPINVGGFMSPRLKLNTNDHIRRLVDRTRNVVEDRRAEIKRTQDALEASLRELGSAKQQEMQLLSTRVSAIEQETEEYVGRLEQAFQTEVAKLKQEHEARVEDARQRGQMKIAEQKQQCELSIQNKVDTLMHSVDNLGRRGSSPARPHSSPAMAGLVSQLREAPARRMPPGHGTRQIAVHQPPPTYATANASTFTKFASRDAVRMGVPSSDEEDNTEVGSPYAYSDHRNERHGAHQSHVDLGSGDKRLNGGRSSRRRQPPGKLRSPLTVKVEDEAHENLFMHPPSPLRSPSPGFKSPRLVKSPRTSASKALKRAAAAKAQAKGAKPQRGVRVIDLFSSEESD</sequence>
<gene>
    <name evidence="3" type="ORF">CYMTET_8789</name>
</gene>
<comment type="caution">
    <text evidence="3">The sequence shown here is derived from an EMBL/GenBank/DDBJ whole genome shotgun (WGS) entry which is preliminary data.</text>
</comment>
<feature type="region of interest" description="Disordered" evidence="2">
    <location>
        <begin position="310"/>
        <end position="375"/>
    </location>
</feature>
<feature type="region of interest" description="Disordered" evidence="2">
    <location>
        <begin position="387"/>
        <end position="417"/>
    </location>
</feature>
<feature type="coiled-coil region" evidence="1">
    <location>
        <begin position="139"/>
        <end position="166"/>
    </location>
</feature>
<organism evidence="3 4">
    <name type="scientific">Cymbomonas tetramitiformis</name>
    <dbReference type="NCBI Taxonomy" id="36881"/>
    <lineage>
        <taxon>Eukaryota</taxon>
        <taxon>Viridiplantae</taxon>
        <taxon>Chlorophyta</taxon>
        <taxon>Pyramimonadophyceae</taxon>
        <taxon>Pyramimonadales</taxon>
        <taxon>Pyramimonadaceae</taxon>
        <taxon>Cymbomonas</taxon>
    </lineage>
</organism>
<evidence type="ECO:0000256" key="1">
    <source>
        <dbReference type="SAM" id="Coils"/>
    </source>
</evidence>
<keyword evidence="1" id="KW-0175">Coiled coil</keyword>
<dbReference type="EMBL" id="LGRX02002735">
    <property type="protein sequence ID" value="KAK3283518.1"/>
    <property type="molecule type" value="Genomic_DNA"/>
</dbReference>
<accession>A0AAE0LFN2</accession>
<evidence type="ECO:0000256" key="2">
    <source>
        <dbReference type="SAM" id="MobiDB-lite"/>
    </source>
</evidence>
<proteinExistence type="predicted"/>
<name>A0AAE0LFN2_9CHLO</name>
<protein>
    <submittedName>
        <fullName evidence="3">Uncharacterized protein</fullName>
    </submittedName>
</protein>
<keyword evidence="4" id="KW-1185">Reference proteome</keyword>